<dbReference type="AlphaFoldDB" id="A0A6G8Q6J8"/>
<dbReference type="Proteomes" id="UP000501452">
    <property type="component" value="Chromosome"/>
</dbReference>
<evidence type="ECO:0000256" key="2">
    <source>
        <dbReference type="PIRSR" id="PIRSR640198-2"/>
    </source>
</evidence>
<proteinExistence type="predicted"/>
<keyword evidence="6" id="KW-1185">Reference proteome</keyword>
<accession>A0A6G8Q6J8</accession>
<feature type="domain" description="Fido" evidence="4">
    <location>
        <begin position="123"/>
        <end position="277"/>
    </location>
</feature>
<evidence type="ECO:0000256" key="3">
    <source>
        <dbReference type="PIRSR" id="PIRSR640198-3"/>
    </source>
</evidence>
<dbReference type="PROSITE" id="PS51459">
    <property type="entry name" value="FIDO"/>
    <property type="match status" value="1"/>
</dbReference>
<evidence type="ECO:0000313" key="5">
    <source>
        <dbReference type="EMBL" id="QIN82048.1"/>
    </source>
</evidence>
<dbReference type="EMBL" id="CP045119">
    <property type="protein sequence ID" value="QIN82048.1"/>
    <property type="molecule type" value="Genomic_DNA"/>
</dbReference>
<dbReference type="PANTHER" id="PTHR13504:SF38">
    <property type="entry name" value="FIDO DOMAIN-CONTAINING PROTEIN"/>
    <property type="match status" value="1"/>
</dbReference>
<dbReference type="Pfam" id="PF02661">
    <property type="entry name" value="Fic"/>
    <property type="match status" value="1"/>
</dbReference>
<dbReference type="PANTHER" id="PTHR13504">
    <property type="entry name" value="FIDO DOMAIN-CONTAINING PROTEIN DDB_G0283145"/>
    <property type="match status" value="1"/>
</dbReference>
<feature type="binding site" evidence="2">
    <location>
        <begin position="254"/>
        <end position="255"/>
    </location>
    <ligand>
        <name>ATP</name>
        <dbReference type="ChEBI" id="CHEBI:30616"/>
    </ligand>
</feature>
<dbReference type="InterPro" id="IPR040198">
    <property type="entry name" value="Fido_containing"/>
</dbReference>
<feature type="site" description="Important for autoinhibition of adenylyltransferase activity" evidence="3">
    <location>
        <position position="71"/>
    </location>
</feature>
<reference evidence="5 6" key="1">
    <citation type="submission" date="2019-10" db="EMBL/GenBank/DDBJ databases">
        <title>Rubrobacter sp nov SCSIO 52090 isolated from a deep-sea sediment in the South China Sea.</title>
        <authorList>
            <person name="Chen R.W."/>
        </authorList>
    </citation>
    <scope>NUCLEOTIDE SEQUENCE [LARGE SCALE GENOMIC DNA]</scope>
    <source>
        <strain evidence="5 6">SCSIO 52909</strain>
    </source>
</reference>
<feature type="binding site" evidence="2">
    <location>
        <begin position="216"/>
        <end position="223"/>
    </location>
    <ligand>
        <name>ATP</name>
        <dbReference type="ChEBI" id="CHEBI:30616"/>
    </ligand>
</feature>
<dbReference type="SUPFAM" id="SSF140931">
    <property type="entry name" value="Fic-like"/>
    <property type="match status" value="1"/>
</dbReference>
<feature type="active site" evidence="1">
    <location>
        <position position="212"/>
    </location>
</feature>
<keyword evidence="2" id="KW-0547">Nucleotide-binding</keyword>
<name>A0A6G8Q6J8_9ACTN</name>
<dbReference type="KEGG" id="rub:GBA63_04875"/>
<dbReference type="GO" id="GO:0005524">
    <property type="term" value="F:ATP binding"/>
    <property type="evidence" value="ECO:0007669"/>
    <property type="project" value="UniProtKB-KW"/>
</dbReference>
<organism evidence="5 6">
    <name type="scientific">Rubrobacter tropicus</name>
    <dbReference type="NCBI Taxonomy" id="2653851"/>
    <lineage>
        <taxon>Bacteria</taxon>
        <taxon>Bacillati</taxon>
        <taxon>Actinomycetota</taxon>
        <taxon>Rubrobacteria</taxon>
        <taxon>Rubrobacterales</taxon>
        <taxon>Rubrobacteraceae</taxon>
        <taxon>Rubrobacter</taxon>
    </lineage>
</organism>
<protein>
    <submittedName>
        <fullName evidence="5">Fic family protein</fullName>
    </submittedName>
</protein>
<dbReference type="InterPro" id="IPR036597">
    <property type="entry name" value="Fido-like_dom_sf"/>
</dbReference>
<gene>
    <name evidence="5" type="ORF">GBA63_04875</name>
</gene>
<sequence length="420" mass="47811">MQTEQRTYGETHPWITFRCDTDRFPTNLWMNLGEARSECESIARTPLLPEVAKELHTLYVAKGVLATAAIEGNTLTEEQVRDHLEGKLELPPSREYLRKEVQNIVDAINSMAGDTLKSSSVAISVEEIKDYNLRVLDGLELDEDVVPGEFRTGSFGVGRYRGAPAEDLDYLMQQMCDWLNHGSFCMPEEQQNRVVFGLLRAILAHLYIAWIHPFGDGNGRTARLVEFKVLIAAGVPSPACQLLSNHYNLTRNDYYRQLDRASRSGGDIVPFIVYAMQGFVDGLHEQMNRIWDEQMEVVWRNFVHDAFSDKGTDKESTTAKRRRHLLLDLSEVSAELLVDEEWVDIRRLDEVSVRVAKEYASLTHKTLRRDLTALQKMELVEVKGGSVRARRERITAFLPLRRDPNVLPEPALDGLAQVDL</sequence>
<evidence type="ECO:0000313" key="6">
    <source>
        <dbReference type="Proteomes" id="UP000501452"/>
    </source>
</evidence>
<dbReference type="InterPro" id="IPR003812">
    <property type="entry name" value="Fido"/>
</dbReference>
<dbReference type="RefSeq" id="WP_166173995.1">
    <property type="nucleotide sequence ID" value="NZ_CP045119.1"/>
</dbReference>
<evidence type="ECO:0000256" key="1">
    <source>
        <dbReference type="PIRSR" id="PIRSR640198-1"/>
    </source>
</evidence>
<evidence type="ECO:0000259" key="4">
    <source>
        <dbReference type="PROSITE" id="PS51459"/>
    </source>
</evidence>
<dbReference type="Gene3D" id="1.10.3290.10">
    <property type="entry name" value="Fido-like domain"/>
    <property type="match status" value="1"/>
</dbReference>
<keyword evidence="2" id="KW-0067">ATP-binding</keyword>